<evidence type="ECO:0000256" key="1">
    <source>
        <dbReference type="SAM" id="SignalP"/>
    </source>
</evidence>
<dbReference type="NCBIfam" id="TIGR02608">
    <property type="entry name" value="delta_60_rpt"/>
    <property type="match status" value="6"/>
</dbReference>
<protein>
    <recommendedName>
        <fullName evidence="4">T9SS type A sorting domain-containing protein</fullName>
    </recommendedName>
</protein>
<evidence type="ECO:0000313" key="3">
    <source>
        <dbReference type="Proteomes" id="UP001501725"/>
    </source>
</evidence>
<feature type="chain" id="PRO_5045240639" description="T9SS type A sorting domain-containing protein" evidence="1">
    <location>
        <begin position="22"/>
        <end position="1023"/>
    </location>
</feature>
<name>A0ABP8G5Q3_9BACT</name>
<proteinExistence type="predicted"/>
<sequence>MRKWSLSGLAVLFGMAAAAQAGSLDPNFNPGTGIDDVADMVAAPNNKFVVTGWFTAYNGTSRNRIARFNADGSLDMGFVPDASFTPAPYAMNVQSDGKVLVGSNPMTVNGVNRGNVIRYNNDGTVDLTFLLSGGGINGAVMALTFQPDGKLLVGGYTDGNNNAPRWGGIKRFSANGQVDNTFSPGSGANSWSYVHDIAVQADGKILIVGDFQQYGFTTVRGVARLNSNGSIDETFVPNLVSGSFQDVEALPNGKTLLVGRFDKGTGLISGVLQLNADGTLDAGFSQATFQAQPSPFPFGPPPMANLTTISVQADGKILVGGNFAGVSGSAYRGVARLNADGTPDASFNPGTGISANGYVFGIAPNTGGTIVVAGRFTSFNGTARNGLVGLQLGSMALPATASIGTLDASSFCPGASLTVPFTTSGTFNSGNTITVQLSDASGGFSAPVAIGSTTAVASGSVSAQIPANTPAGTGYRLRLVASNPAHTSADNGQNLQVNAAFNATIAYPGSPYCGSTGTAAVTLTGSVNGSFSATPAGLALDAATGLIDLGASLPGTYTVSYGSGSGCGAAATTTVSVRPSTFIEPVSAQVGCAGAMFPAVTFAGPAGQAYSWTSSNPDLGLAASGNGNVPAFTGLNNADTSVSGSITVTATGGTGCGTRVFRYRVEVKPTPALQAVASQQWCAGAVTTPVAFTSNLAGTTITWTNSNPSIGLAAQGSNGVPAFITNNGSGSVQTGALSATARKSGCASAPVNFTIEVSPAAGTIVYPAATYCTAGYATPALTGSTGGTYSAGAGLAINPTTGQINLGLSTPGSYTVAYTVGASGGCAAAATAAITVQPRVTASPLPNPVLCVGTPATIAPFSGTATHFAWTNSNPAIGLPGTGTGNLPTFTPLTTGSASIRVTPTGPAGTCPGKIMAFVIRVQNCTVTMTGDTDGDAGTLRAASVSLSPNPAGQKVIVTYNAPHSGMLTATVLSRVGTATGRPVAFSGNTVTLDLGGLTPGMYIVQLTDVRTGTSVQKQVVKL</sequence>
<dbReference type="Pfam" id="PF17164">
    <property type="entry name" value="DUF5122"/>
    <property type="match status" value="6"/>
</dbReference>
<dbReference type="EMBL" id="BAABGY010000001">
    <property type="protein sequence ID" value="GAA4317861.1"/>
    <property type="molecule type" value="Genomic_DNA"/>
</dbReference>
<evidence type="ECO:0000313" key="2">
    <source>
        <dbReference type="EMBL" id="GAA4317861.1"/>
    </source>
</evidence>
<dbReference type="Proteomes" id="UP001501725">
    <property type="component" value="Unassembled WGS sequence"/>
</dbReference>
<comment type="caution">
    <text evidence="2">The sequence shown here is derived from an EMBL/GenBank/DDBJ whole genome shotgun (WGS) entry which is preliminary data.</text>
</comment>
<dbReference type="Gene3D" id="2.80.10.50">
    <property type="match status" value="3"/>
</dbReference>
<feature type="signal peptide" evidence="1">
    <location>
        <begin position="1"/>
        <end position="21"/>
    </location>
</feature>
<dbReference type="SUPFAM" id="SSF63829">
    <property type="entry name" value="Calcium-dependent phosphotriesterase"/>
    <property type="match status" value="1"/>
</dbReference>
<organism evidence="2 3">
    <name type="scientific">Flaviaesturariibacter amylovorans</name>
    <dbReference type="NCBI Taxonomy" id="1084520"/>
    <lineage>
        <taxon>Bacteria</taxon>
        <taxon>Pseudomonadati</taxon>
        <taxon>Bacteroidota</taxon>
        <taxon>Chitinophagia</taxon>
        <taxon>Chitinophagales</taxon>
        <taxon>Chitinophagaceae</taxon>
        <taxon>Flaviaestuariibacter</taxon>
    </lineage>
</organism>
<dbReference type="InterPro" id="IPR013431">
    <property type="entry name" value="Delta_60_rpt"/>
</dbReference>
<dbReference type="RefSeq" id="WP_345252686.1">
    <property type="nucleotide sequence ID" value="NZ_BAABGY010000001.1"/>
</dbReference>
<keyword evidence="3" id="KW-1185">Reference proteome</keyword>
<evidence type="ECO:0008006" key="4">
    <source>
        <dbReference type="Google" id="ProtNLM"/>
    </source>
</evidence>
<keyword evidence="1" id="KW-0732">Signal</keyword>
<gene>
    <name evidence="2" type="ORF">GCM10023184_01710</name>
</gene>
<accession>A0ABP8G5Q3</accession>
<reference evidence="3" key="1">
    <citation type="journal article" date="2019" name="Int. J. Syst. Evol. Microbiol.">
        <title>The Global Catalogue of Microorganisms (GCM) 10K type strain sequencing project: providing services to taxonomists for standard genome sequencing and annotation.</title>
        <authorList>
            <consortium name="The Broad Institute Genomics Platform"/>
            <consortium name="The Broad Institute Genome Sequencing Center for Infectious Disease"/>
            <person name="Wu L."/>
            <person name="Ma J."/>
        </authorList>
    </citation>
    <scope>NUCLEOTIDE SEQUENCE [LARGE SCALE GENOMIC DNA]</scope>
    <source>
        <strain evidence="3">JCM 17919</strain>
    </source>
</reference>